<evidence type="ECO:0000256" key="14">
    <source>
        <dbReference type="ARBA" id="ARBA00023136"/>
    </source>
</evidence>
<evidence type="ECO:0000256" key="4">
    <source>
        <dbReference type="ARBA" id="ARBA00022448"/>
    </source>
</evidence>
<dbReference type="GO" id="GO:0005544">
    <property type="term" value="F:calcium-dependent phospholipid binding"/>
    <property type="evidence" value="ECO:0007669"/>
    <property type="project" value="TreeGrafter"/>
</dbReference>
<evidence type="ECO:0000256" key="12">
    <source>
        <dbReference type="ARBA" id="ARBA00023055"/>
    </source>
</evidence>
<keyword evidence="6 16" id="KW-0812">Transmembrane</keyword>
<feature type="transmembrane region" description="Helical" evidence="16">
    <location>
        <begin position="86"/>
        <end position="103"/>
    </location>
</feature>
<dbReference type="InterPro" id="IPR031468">
    <property type="entry name" value="SMP_LBD"/>
</dbReference>
<evidence type="ECO:0000256" key="9">
    <source>
        <dbReference type="ARBA" id="ARBA00022824"/>
    </source>
</evidence>
<keyword evidence="10" id="KW-0106">Calcium</keyword>
<evidence type="ECO:0000256" key="5">
    <source>
        <dbReference type="ARBA" id="ARBA00022475"/>
    </source>
</evidence>
<evidence type="ECO:0000256" key="2">
    <source>
        <dbReference type="ARBA" id="ARBA00004477"/>
    </source>
</evidence>
<dbReference type="GO" id="GO:0061817">
    <property type="term" value="P:endoplasmic reticulum-plasma membrane tethering"/>
    <property type="evidence" value="ECO:0007669"/>
    <property type="project" value="InterPro"/>
</dbReference>
<evidence type="ECO:0000259" key="17">
    <source>
        <dbReference type="PROSITE" id="PS50004"/>
    </source>
</evidence>
<dbReference type="CDD" id="cd08391">
    <property type="entry name" value="C2A_C2C_Synaptotagmin_like"/>
    <property type="match status" value="1"/>
</dbReference>
<dbReference type="PANTHER" id="PTHR45761">
    <property type="entry name" value="EXTENDED SYNAPTOTAGMIN-LIKE PROTEIN 2, ISOFORM C"/>
    <property type="match status" value="1"/>
</dbReference>
<dbReference type="Pfam" id="PF17047">
    <property type="entry name" value="SMP_LBD"/>
    <property type="match status" value="1"/>
</dbReference>
<evidence type="ECO:0000256" key="15">
    <source>
        <dbReference type="SAM" id="MobiDB-lite"/>
    </source>
</evidence>
<dbReference type="InterPro" id="IPR037733">
    <property type="entry name" value="Ext_Synaptotagmin_C2A"/>
</dbReference>
<dbReference type="FunFam" id="2.60.40.150:FF:000025">
    <property type="entry name" value="Extended synaptotagmin 2"/>
    <property type="match status" value="1"/>
</dbReference>
<evidence type="ECO:0000256" key="11">
    <source>
        <dbReference type="ARBA" id="ARBA00022989"/>
    </source>
</evidence>
<dbReference type="Pfam" id="PF00168">
    <property type="entry name" value="C2"/>
    <property type="match status" value="3"/>
</dbReference>
<sequence length="854" mass="96492">MSVSLFLCVGHCVSLCAVQQLVAIDLVLLVYASISTTMNAYSGGRARGDASSVEEEMAWQSYVVPIGGGLALMGTCYLLGRNDFSFFWILILVALNGIKSFMWRKREKRLIALRQTAVKEREVIMAQLQDLPAWVQFPDTERVEWINKVILQLWPYIGEYSKKFMREFIEPQVKAQMPAAFRSFKFTKLDMGDIPCRVGGIKVYTHNVGRDRIIVDMDVAYAGDSDFSVSVAGFTGGLNQLQFSGKLRAVLKPLLPYPPMVGGVAGYFLEMPKIDFNLTGMGEMVELPGLMNAIRTIVNAQVSTLCVLPNEIVVPLAPNVDVTKLYFPEPDGVIRLKIIEAKNLENRDITFIKKGKSDPYVEIQVGSQFFKTRTIDNDLNPVWNEYFEAVVDEADGQKLRMELFDEDTAGSDEELGRLSLDLESIKREGSIDKWFPLEGCKHGDIHIKASWLNLSKSVKDLERQDWETEWLRADKPIHPALLMVFVDNVSDLPYPKAKLEPSPFVEVRLGQESHKTPVKIKTVNPLFQCKFIFFVRHPEGQELIIEAIDDGTRRSLGDMTLPLKSLLSEPNLEFFQQTFSLTQGVHQSPIVLTVRLRTFRFAHRGDRSSFDDDSAESTLRESVYANAVHIERAERPTTLDMPNGAAAVKHNNLAKDSTKAIHASGDAQNAQLKLAPREVELLRKNSSDSISSSQSFRRRGFSDKLFSSKHKRRRSHDVGSRGQLQMGLRYAQQTNKLVVIVHRAKNLRPLDKSGSADPYVCVKLICLDGSQSPQKRRTGVVEKCLHPQYDNHFEFDVHSSDVHHYKLQLMVKDAINYGVFTRPPIIGMVELRLENFDLSQELTNHWVELDPAPK</sequence>
<name>F1KSQ5_ASCSU</name>
<evidence type="ECO:0000256" key="13">
    <source>
        <dbReference type="ARBA" id="ARBA00023121"/>
    </source>
</evidence>
<dbReference type="InterPro" id="IPR035892">
    <property type="entry name" value="C2_domain_sf"/>
</dbReference>
<dbReference type="PANTHER" id="PTHR45761:SF1">
    <property type="entry name" value="EXTENDED SYNAPTOTAGMIN-LIKE PROTEIN 2, ISOFORM C"/>
    <property type="match status" value="1"/>
</dbReference>
<dbReference type="PROSITE" id="PS50004">
    <property type="entry name" value="C2"/>
    <property type="match status" value="3"/>
</dbReference>
<comment type="similarity">
    <text evidence="3">Belongs to the extended synaptotagmin family.</text>
</comment>
<proteinExistence type="evidence at transcript level"/>
<dbReference type="CDD" id="cd21670">
    <property type="entry name" value="SMP_ESyt"/>
    <property type="match status" value="1"/>
</dbReference>
<keyword evidence="4" id="KW-0813">Transport</keyword>
<protein>
    <submittedName>
        <fullName evidence="19">Extended synaptotagmin-2</fullName>
    </submittedName>
</protein>
<keyword evidence="5" id="KW-1003">Cell membrane</keyword>
<comment type="subcellular location">
    <subcellularLocation>
        <location evidence="1">Cell membrane</location>
        <topology evidence="1">Peripheral membrane protein</topology>
    </subcellularLocation>
    <subcellularLocation>
        <location evidence="2">Endoplasmic reticulum membrane</location>
        <topology evidence="2">Multi-pass membrane protein</topology>
    </subcellularLocation>
</comment>
<dbReference type="InterPro" id="IPR051634">
    <property type="entry name" value="Extended_Synaptotagmin"/>
</dbReference>
<keyword evidence="14 16" id="KW-0472">Membrane</keyword>
<dbReference type="InterPro" id="IPR037749">
    <property type="entry name" value="Ext_Synaptotagmin_C2B"/>
</dbReference>
<evidence type="ECO:0000256" key="10">
    <source>
        <dbReference type="ARBA" id="ARBA00022837"/>
    </source>
</evidence>
<dbReference type="AlphaFoldDB" id="F1KSQ5"/>
<keyword evidence="7" id="KW-0479">Metal-binding</keyword>
<dbReference type="GO" id="GO:0035091">
    <property type="term" value="F:phosphatidylinositol binding"/>
    <property type="evidence" value="ECO:0007669"/>
    <property type="project" value="TreeGrafter"/>
</dbReference>
<evidence type="ECO:0000256" key="1">
    <source>
        <dbReference type="ARBA" id="ARBA00004202"/>
    </source>
</evidence>
<dbReference type="GO" id="GO:0006869">
    <property type="term" value="P:lipid transport"/>
    <property type="evidence" value="ECO:0007669"/>
    <property type="project" value="UniProtKB-KW"/>
</dbReference>
<keyword evidence="12" id="KW-0445">Lipid transport</keyword>
<dbReference type="EMBL" id="JI165247">
    <property type="protein sequence ID" value="ADY40909.1"/>
    <property type="molecule type" value="mRNA"/>
</dbReference>
<feature type="transmembrane region" description="Helical" evidence="16">
    <location>
        <begin position="22"/>
        <end position="41"/>
    </location>
</feature>
<dbReference type="GO" id="GO:0031210">
    <property type="term" value="F:phosphatidylcholine binding"/>
    <property type="evidence" value="ECO:0007669"/>
    <property type="project" value="TreeGrafter"/>
</dbReference>
<keyword evidence="8" id="KW-0677">Repeat</keyword>
<feature type="domain" description="C2" evidence="17">
    <location>
        <begin position="463"/>
        <end position="586"/>
    </location>
</feature>
<dbReference type="GO" id="GO:0008429">
    <property type="term" value="F:phosphatidylethanolamine binding"/>
    <property type="evidence" value="ECO:0007669"/>
    <property type="project" value="TreeGrafter"/>
</dbReference>
<dbReference type="GO" id="GO:0005509">
    <property type="term" value="F:calcium ion binding"/>
    <property type="evidence" value="ECO:0007669"/>
    <property type="project" value="TreeGrafter"/>
</dbReference>
<evidence type="ECO:0000313" key="19">
    <source>
        <dbReference type="EMBL" id="ADY40909.1"/>
    </source>
</evidence>
<keyword evidence="9" id="KW-0256">Endoplasmic reticulum</keyword>
<evidence type="ECO:0000256" key="16">
    <source>
        <dbReference type="SAM" id="Phobius"/>
    </source>
</evidence>
<evidence type="ECO:0000259" key="18">
    <source>
        <dbReference type="PROSITE" id="PS51847"/>
    </source>
</evidence>
<feature type="transmembrane region" description="Helical" evidence="16">
    <location>
        <begin position="62"/>
        <end position="80"/>
    </location>
</feature>
<dbReference type="GO" id="GO:0005789">
    <property type="term" value="C:endoplasmic reticulum membrane"/>
    <property type="evidence" value="ECO:0007669"/>
    <property type="project" value="UniProtKB-SubCell"/>
</dbReference>
<dbReference type="InterPro" id="IPR039010">
    <property type="entry name" value="Synaptotagmin_SMP"/>
</dbReference>
<accession>F1KSQ5</accession>
<evidence type="ECO:0000256" key="7">
    <source>
        <dbReference type="ARBA" id="ARBA00022723"/>
    </source>
</evidence>
<keyword evidence="11 16" id="KW-1133">Transmembrane helix</keyword>
<feature type="domain" description="C2" evidence="17">
    <location>
        <begin position="316"/>
        <end position="435"/>
    </location>
</feature>
<dbReference type="GO" id="GO:0005886">
    <property type="term" value="C:plasma membrane"/>
    <property type="evidence" value="ECO:0007669"/>
    <property type="project" value="UniProtKB-SubCell"/>
</dbReference>
<evidence type="ECO:0000256" key="8">
    <source>
        <dbReference type="ARBA" id="ARBA00022737"/>
    </source>
</evidence>
<evidence type="ECO:0000256" key="3">
    <source>
        <dbReference type="ARBA" id="ARBA00005867"/>
    </source>
</evidence>
<feature type="region of interest" description="Disordered" evidence="15">
    <location>
        <begin position="702"/>
        <end position="723"/>
    </location>
</feature>
<dbReference type="SUPFAM" id="SSF49562">
    <property type="entry name" value="C2 domain (Calcium/lipid-binding domain, CaLB)"/>
    <property type="match status" value="3"/>
</dbReference>
<feature type="domain" description="C2" evidence="17">
    <location>
        <begin position="720"/>
        <end position="847"/>
    </location>
</feature>
<dbReference type="InterPro" id="IPR000008">
    <property type="entry name" value="C2_dom"/>
</dbReference>
<dbReference type="Gene3D" id="2.60.40.150">
    <property type="entry name" value="C2 domain"/>
    <property type="match status" value="3"/>
</dbReference>
<dbReference type="CDD" id="cd04050">
    <property type="entry name" value="C2B_Synaptotagmin-like"/>
    <property type="match status" value="1"/>
</dbReference>
<evidence type="ECO:0000256" key="6">
    <source>
        <dbReference type="ARBA" id="ARBA00022692"/>
    </source>
</evidence>
<reference evidence="19" key="1">
    <citation type="journal article" date="2011" name="Genome Res.">
        <title>Deep small RNA sequencing from the nematode Ascaris reveals conservation, functional diversification, and novel developmental profiles.</title>
        <authorList>
            <person name="Wang J."/>
            <person name="Czech B."/>
            <person name="Crunk A."/>
            <person name="Wallace A."/>
            <person name="Mitreva M."/>
            <person name="Hannon G.J."/>
            <person name="Davis R.E."/>
        </authorList>
    </citation>
    <scope>NUCLEOTIDE SEQUENCE</scope>
</reference>
<keyword evidence="13" id="KW-0446">Lipid-binding</keyword>
<organism evidence="19">
    <name type="scientific">Ascaris suum</name>
    <name type="common">Pig roundworm</name>
    <name type="synonym">Ascaris lumbricoides</name>
    <dbReference type="NCBI Taxonomy" id="6253"/>
    <lineage>
        <taxon>Eukaryota</taxon>
        <taxon>Metazoa</taxon>
        <taxon>Ecdysozoa</taxon>
        <taxon>Nematoda</taxon>
        <taxon>Chromadorea</taxon>
        <taxon>Rhabditida</taxon>
        <taxon>Spirurina</taxon>
        <taxon>Ascaridomorpha</taxon>
        <taxon>Ascaridoidea</taxon>
        <taxon>Ascarididae</taxon>
        <taxon>Ascaris</taxon>
    </lineage>
</organism>
<feature type="domain" description="SMP-LTD" evidence="18">
    <location>
        <begin position="139"/>
        <end position="317"/>
    </location>
</feature>
<dbReference type="PROSITE" id="PS51847">
    <property type="entry name" value="SMP"/>
    <property type="match status" value="1"/>
</dbReference>
<dbReference type="SMART" id="SM00239">
    <property type="entry name" value="C2"/>
    <property type="match status" value="3"/>
</dbReference>